<dbReference type="Gene3D" id="3.20.20.100">
    <property type="entry name" value="NADP-dependent oxidoreductase domain"/>
    <property type="match status" value="1"/>
</dbReference>
<proteinExistence type="predicted"/>
<evidence type="ECO:0000313" key="2">
    <source>
        <dbReference type="Proteomes" id="UP000050761"/>
    </source>
</evidence>
<dbReference type="InterPro" id="IPR036812">
    <property type="entry name" value="NAD(P)_OxRdtase_dom_sf"/>
</dbReference>
<evidence type="ECO:0000259" key="1">
    <source>
        <dbReference type="Pfam" id="PF00248"/>
    </source>
</evidence>
<organism evidence="2 3">
    <name type="scientific">Heligmosomoides polygyrus</name>
    <name type="common">Parasitic roundworm</name>
    <dbReference type="NCBI Taxonomy" id="6339"/>
    <lineage>
        <taxon>Eukaryota</taxon>
        <taxon>Metazoa</taxon>
        <taxon>Ecdysozoa</taxon>
        <taxon>Nematoda</taxon>
        <taxon>Chromadorea</taxon>
        <taxon>Rhabditida</taxon>
        <taxon>Rhabditina</taxon>
        <taxon>Rhabditomorpha</taxon>
        <taxon>Strongyloidea</taxon>
        <taxon>Heligmosomidae</taxon>
        <taxon>Heligmosomoides</taxon>
    </lineage>
</organism>
<evidence type="ECO:0000313" key="3">
    <source>
        <dbReference type="WBParaSite" id="HPBE_0001631601-mRNA-1"/>
    </source>
</evidence>
<dbReference type="Pfam" id="PF00248">
    <property type="entry name" value="Aldo_ket_red"/>
    <property type="match status" value="1"/>
</dbReference>
<dbReference type="Proteomes" id="UP000050761">
    <property type="component" value="Unassembled WGS sequence"/>
</dbReference>
<keyword evidence="2" id="KW-1185">Reference proteome</keyword>
<dbReference type="PANTHER" id="PTHR11732">
    <property type="entry name" value="ALDO/KETO REDUCTASE"/>
    <property type="match status" value="1"/>
</dbReference>
<feature type="domain" description="NADP-dependent oxidoreductase" evidence="1">
    <location>
        <begin position="1"/>
        <end position="113"/>
    </location>
</feature>
<dbReference type="InterPro" id="IPR020471">
    <property type="entry name" value="AKR"/>
</dbReference>
<dbReference type="SUPFAM" id="SSF51430">
    <property type="entry name" value="NAD(P)-linked oxidoreductase"/>
    <property type="match status" value="1"/>
</dbReference>
<dbReference type="WBParaSite" id="HPBE_0001631601-mRNA-1">
    <property type="protein sequence ID" value="HPBE_0001631601-mRNA-1"/>
    <property type="gene ID" value="HPBE_0001631601"/>
</dbReference>
<accession>A0A183G493</accession>
<dbReference type="PRINTS" id="PR00069">
    <property type="entry name" value="ALDKETRDTASE"/>
</dbReference>
<protein>
    <submittedName>
        <fullName evidence="3">Aldo_ket_red domain-containing protein</fullName>
    </submittedName>
</protein>
<dbReference type="AlphaFoldDB" id="A0A183G493"/>
<dbReference type="GO" id="GO:0016491">
    <property type="term" value="F:oxidoreductase activity"/>
    <property type="evidence" value="ECO:0007669"/>
    <property type="project" value="InterPro"/>
</dbReference>
<dbReference type="PROSITE" id="PS00062">
    <property type="entry name" value="ALDOKETO_REDUCTASE_2"/>
    <property type="match status" value="1"/>
</dbReference>
<dbReference type="InterPro" id="IPR023210">
    <property type="entry name" value="NADP_OxRdtase_dom"/>
</dbReference>
<dbReference type="InterPro" id="IPR018170">
    <property type="entry name" value="Aldo/ket_reductase_CS"/>
</dbReference>
<reference evidence="3" key="1">
    <citation type="submission" date="2019-09" db="UniProtKB">
        <authorList>
            <consortium name="WormBaseParasite"/>
        </authorList>
    </citation>
    <scope>IDENTIFICATION</scope>
</reference>
<sequence length="114" mass="13404">LNQLKLEYIDLMLIHWPSGYEEGSEPFPKRPDSDKMRYSDEDYLTTWKVLENFVKDGKIRSIGVSNFNHKQIERIIANCAVLPAVLQVELHPYFQQKKLRSFCKEKGIVVTAYR</sequence>
<name>A0A183G493_HELPZ</name>